<dbReference type="EMBL" id="NQXA01000004">
    <property type="protein sequence ID" value="PHQ29569.1"/>
    <property type="molecule type" value="Genomic_DNA"/>
</dbReference>
<accession>A0A2G1VSY8</accession>
<dbReference type="InterPro" id="IPR014284">
    <property type="entry name" value="RNA_pol_sigma-70_dom"/>
</dbReference>
<dbReference type="GO" id="GO:0003677">
    <property type="term" value="F:DNA binding"/>
    <property type="evidence" value="ECO:0007669"/>
    <property type="project" value="InterPro"/>
</dbReference>
<dbReference type="NCBIfam" id="TIGR02985">
    <property type="entry name" value="Sig70_bacteroi1"/>
    <property type="match status" value="1"/>
</dbReference>
<keyword evidence="2" id="KW-0805">Transcription regulation</keyword>
<dbReference type="InterPro" id="IPR036388">
    <property type="entry name" value="WH-like_DNA-bd_sf"/>
</dbReference>
<name>A0A2G1VSY8_9FLAO</name>
<dbReference type="InterPro" id="IPR013249">
    <property type="entry name" value="RNA_pol_sigma70_r4_t2"/>
</dbReference>
<sequence length="204" mass="23548">MSSPTPDHIADSLLFIQFKKGSEKAFTHYFNTYFRAITGFCEQFIPDTETARGIAQEAFVNLWLNRKKIEKPGGIPSFLYTSARSKCLNELKHLKVVRRYENETLAQKERSINLEVLQALENDSLSFQELDQTINRFIEELPEQTRQIFKMKRFEHKKNSEIAAELNISVKTVEAHMTKALSFLREGLSEYFPAVIVGLISHLS</sequence>
<feature type="domain" description="RNA polymerase sigma factor 70 region 4 type 2" evidence="6">
    <location>
        <begin position="134"/>
        <end position="184"/>
    </location>
</feature>
<dbReference type="NCBIfam" id="TIGR02937">
    <property type="entry name" value="sigma70-ECF"/>
    <property type="match status" value="1"/>
</dbReference>
<dbReference type="PANTHER" id="PTHR43133">
    <property type="entry name" value="RNA POLYMERASE ECF-TYPE SIGMA FACTO"/>
    <property type="match status" value="1"/>
</dbReference>
<feature type="domain" description="RNA polymerase sigma-70 region 2" evidence="5">
    <location>
        <begin position="30"/>
        <end position="93"/>
    </location>
</feature>
<dbReference type="RefSeq" id="WP_099646063.1">
    <property type="nucleotide sequence ID" value="NZ_KZ319290.1"/>
</dbReference>
<dbReference type="AlphaFoldDB" id="A0A2G1VSY8"/>
<keyword evidence="3" id="KW-0731">Sigma factor</keyword>
<evidence type="ECO:0000259" key="5">
    <source>
        <dbReference type="Pfam" id="PF04542"/>
    </source>
</evidence>
<evidence type="ECO:0008006" key="9">
    <source>
        <dbReference type="Google" id="ProtNLM"/>
    </source>
</evidence>
<dbReference type="Gene3D" id="1.10.1740.10">
    <property type="match status" value="1"/>
</dbReference>
<evidence type="ECO:0000256" key="3">
    <source>
        <dbReference type="ARBA" id="ARBA00023082"/>
    </source>
</evidence>
<gene>
    <name evidence="7" type="ORF">CJ305_09645</name>
</gene>
<organism evidence="7 8">
    <name type="scientific">Leeuwenhoekiella nanhaiensis</name>
    <dbReference type="NCBI Taxonomy" id="1655491"/>
    <lineage>
        <taxon>Bacteria</taxon>
        <taxon>Pseudomonadati</taxon>
        <taxon>Bacteroidota</taxon>
        <taxon>Flavobacteriia</taxon>
        <taxon>Flavobacteriales</taxon>
        <taxon>Flavobacteriaceae</taxon>
        <taxon>Leeuwenhoekiella</taxon>
    </lineage>
</organism>
<reference evidence="7 8" key="1">
    <citation type="submission" date="2017-08" db="EMBL/GenBank/DDBJ databases">
        <title>The whole genome shortgun sequences of strain Leeuwenhoekiella nanhaiensis G18 from the South China Sea.</title>
        <authorList>
            <person name="Liu Q."/>
        </authorList>
    </citation>
    <scope>NUCLEOTIDE SEQUENCE [LARGE SCALE GENOMIC DNA]</scope>
    <source>
        <strain evidence="7 8">G18</strain>
    </source>
</reference>
<dbReference type="OrthoDB" id="1100095at2"/>
<comment type="similarity">
    <text evidence="1">Belongs to the sigma-70 factor family. ECF subfamily.</text>
</comment>
<evidence type="ECO:0000313" key="7">
    <source>
        <dbReference type="EMBL" id="PHQ29569.1"/>
    </source>
</evidence>
<dbReference type="InterPro" id="IPR007627">
    <property type="entry name" value="RNA_pol_sigma70_r2"/>
</dbReference>
<protein>
    <recommendedName>
        <fullName evidence="9">RNA polymerase sigma-70 factor</fullName>
    </recommendedName>
</protein>
<dbReference type="InterPro" id="IPR013324">
    <property type="entry name" value="RNA_pol_sigma_r3/r4-like"/>
</dbReference>
<comment type="caution">
    <text evidence="7">The sequence shown here is derived from an EMBL/GenBank/DDBJ whole genome shotgun (WGS) entry which is preliminary data.</text>
</comment>
<keyword evidence="4" id="KW-0804">Transcription</keyword>
<evidence type="ECO:0000256" key="1">
    <source>
        <dbReference type="ARBA" id="ARBA00010641"/>
    </source>
</evidence>
<dbReference type="Gene3D" id="1.10.10.10">
    <property type="entry name" value="Winged helix-like DNA-binding domain superfamily/Winged helix DNA-binding domain"/>
    <property type="match status" value="1"/>
</dbReference>
<evidence type="ECO:0000259" key="6">
    <source>
        <dbReference type="Pfam" id="PF08281"/>
    </source>
</evidence>
<evidence type="ECO:0000313" key="8">
    <source>
        <dbReference type="Proteomes" id="UP000229433"/>
    </source>
</evidence>
<dbReference type="Proteomes" id="UP000229433">
    <property type="component" value="Unassembled WGS sequence"/>
</dbReference>
<dbReference type="Pfam" id="PF08281">
    <property type="entry name" value="Sigma70_r4_2"/>
    <property type="match status" value="1"/>
</dbReference>
<dbReference type="SUPFAM" id="SSF88946">
    <property type="entry name" value="Sigma2 domain of RNA polymerase sigma factors"/>
    <property type="match status" value="1"/>
</dbReference>
<evidence type="ECO:0000256" key="4">
    <source>
        <dbReference type="ARBA" id="ARBA00023163"/>
    </source>
</evidence>
<dbReference type="PANTHER" id="PTHR43133:SF46">
    <property type="entry name" value="RNA POLYMERASE SIGMA-70 FACTOR ECF SUBFAMILY"/>
    <property type="match status" value="1"/>
</dbReference>
<keyword evidence="8" id="KW-1185">Reference proteome</keyword>
<proteinExistence type="inferred from homology"/>
<dbReference type="InterPro" id="IPR014327">
    <property type="entry name" value="RNA_pol_sigma70_bacteroid"/>
</dbReference>
<dbReference type="Pfam" id="PF04542">
    <property type="entry name" value="Sigma70_r2"/>
    <property type="match status" value="1"/>
</dbReference>
<dbReference type="InterPro" id="IPR013325">
    <property type="entry name" value="RNA_pol_sigma_r2"/>
</dbReference>
<evidence type="ECO:0000256" key="2">
    <source>
        <dbReference type="ARBA" id="ARBA00023015"/>
    </source>
</evidence>
<dbReference type="GO" id="GO:0016987">
    <property type="term" value="F:sigma factor activity"/>
    <property type="evidence" value="ECO:0007669"/>
    <property type="project" value="UniProtKB-KW"/>
</dbReference>
<dbReference type="InterPro" id="IPR039425">
    <property type="entry name" value="RNA_pol_sigma-70-like"/>
</dbReference>
<dbReference type="GO" id="GO:0006352">
    <property type="term" value="P:DNA-templated transcription initiation"/>
    <property type="evidence" value="ECO:0007669"/>
    <property type="project" value="InterPro"/>
</dbReference>
<dbReference type="SUPFAM" id="SSF88659">
    <property type="entry name" value="Sigma3 and sigma4 domains of RNA polymerase sigma factors"/>
    <property type="match status" value="1"/>
</dbReference>